<dbReference type="GO" id="GO:0003723">
    <property type="term" value="F:RNA binding"/>
    <property type="evidence" value="ECO:0007669"/>
    <property type="project" value="UniProtKB-UniRule"/>
</dbReference>
<protein>
    <recommendedName>
        <fullName evidence="1">Ribosomal RNA large subunit methyltransferase J</fullName>
        <ecNumber evidence="1">2.1.1.266</ecNumber>
    </recommendedName>
    <alternativeName>
        <fullName evidence="1">23S rRNA (adenine(2030)-N6)-methyltransferase</fullName>
    </alternativeName>
    <alternativeName>
        <fullName evidence="1">23S rRNA m6A2030 methyltransferase</fullName>
    </alternativeName>
</protein>
<organism evidence="2 3">
    <name type="scientific">Solimonas fluminis</name>
    <dbReference type="NCBI Taxonomy" id="2086571"/>
    <lineage>
        <taxon>Bacteria</taxon>
        <taxon>Pseudomonadati</taxon>
        <taxon>Pseudomonadota</taxon>
        <taxon>Gammaproteobacteria</taxon>
        <taxon>Nevskiales</taxon>
        <taxon>Nevskiaceae</taxon>
        <taxon>Solimonas</taxon>
    </lineage>
</organism>
<evidence type="ECO:0000313" key="3">
    <source>
        <dbReference type="Proteomes" id="UP000238220"/>
    </source>
</evidence>
<dbReference type="InterPro" id="IPR007473">
    <property type="entry name" value="RlmJ"/>
</dbReference>
<dbReference type="SUPFAM" id="SSF53335">
    <property type="entry name" value="S-adenosyl-L-methionine-dependent methyltransferases"/>
    <property type="match status" value="1"/>
</dbReference>
<sequence length="274" mass="30448">MHYQHRYHAGNFADVFKHVLLCGLLRALSRKDKPWRLLDTHAGSGLYDLGDEAAERTGEYRDGIGRLANATGLPAPVRDYLELVRGFGGRYPGSPLLGLACAREQDRVAACEKVPAVFAQLKAHAGGDPRAQLHQRDGYESHALLPPPEKRGLVLVDPPFERPDEFDAISAYLKKASARFAGGVHAVWYPVKNRHEADRFRRRLMREHPRSGVDLQLHNGAEAEGQMRACGLCVLNPPYGWASEMEPALRWLARELAQGPRAEHLVEAWEAAAA</sequence>
<dbReference type="EMBL" id="PSNW01000005">
    <property type="protein sequence ID" value="PPE73829.1"/>
    <property type="molecule type" value="Genomic_DNA"/>
</dbReference>
<feature type="active site" description="Proton acceptor" evidence="1">
    <location>
        <position position="157"/>
    </location>
</feature>
<feature type="binding site" evidence="1">
    <location>
        <position position="112"/>
    </location>
    <ligand>
        <name>S-adenosyl-L-methionine</name>
        <dbReference type="ChEBI" id="CHEBI:59789"/>
    </ligand>
</feature>
<comment type="caution">
    <text evidence="2">The sequence shown here is derived from an EMBL/GenBank/DDBJ whole genome shotgun (WGS) entry which is preliminary data.</text>
</comment>
<feature type="binding site" evidence="1">
    <location>
        <position position="18"/>
    </location>
    <ligand>
        <name>S-adenosyl-L-methionine</name>
        <dbReference type="ChEBI" id="CHEBI:59789"/>
    </ligand>
</feature>
<keyword evidence="1 2" id="KW-0489">Methyltransferase</keyword>
<proteinExistence type="inferred from homology"/>
<reference evidence="2 3" key="1">
    <citation type="submission" date="2018-02" db="EMBL/GenBank/DDBJ databases">
        <title>Genome sequencing of Solimonas sp. HR-BB.</title>
        <authorList>
            <person name="Lee Y."/>
            <person name="Jeon C.O."/>
        </authorList>
    </citation>
    <scope>NUCLEOTIDE SEQUENCE [LARGE SCALE GENOMIC DNA]</scope>
    <source>
        <strain evidence="2 3">HR-BB</strain>
    </source>
</reference>
<dbReference type="GO" id="GO:0036307">
    <property type="term" value="F:23S rRNA (adenine(2030)-N(6))-methyltransferase activity"/>
    <property type="evidence" value="ECO:0007669"/>
    <property type="project" value="UniProtKB-UniRule"/>
</dbReference>
<evidence type="ECO:0000256" key="1">
    <source>
        <dbReference type="HAMAP-Rule" id="MF_00934"/>
    </source>
</evidence>
<dbReference type="Proteomes" id="UP000238220">
    <property type="component" value="Unassembled WGS sequence"/>
</dbReference>
<keyword evidence="1" id="KW-0698">rRNA processing</keyword>
<keyword evidence="1 2" id="KW-0808">Transferase</keyword>
<dbReference type="PANTHER" id="PTHR37426">
    <property type="entry name" value="RIBOSOMAL RNA LARGE SUBUNIT METHYLTRANSFERASE J"/>
    <property type="match status" value="1"/>
</dbReference>
<comment type="similarity">
    <text evidence="1">Belongs to the RlmJ family.</text>
</comment>
<dbReference type="InterPro" id="IPR029063">
    <property type="entry name" value="SAM-dependent_MTases_sf"/>
</dbReference>
<dbReference type="GO" id="GO:0005829">
    <property type="term" value="C:cytosol"/>
    <property type="evidence" value="ECO:0007669"/>
    <property type="project" value="TreeGrafter"/>
</dbReference>
<dbReference type="EC" id="2.1.1.266" evidence="1"/>
<feature type="binding site" evidence="1">
    <location>
        <position position="41"/>
    </location>
    <ligand>
        <name>S-adenosyl-L-methionine</name>
        <dbReference type="ChEBI" id="CHEBI:59789"/>
    </ligand>
</feature>
<feature type="binding site" evidence="1">
    <location>
        <position position="157"/>
    </location>
    <ligand>
        <name>S-adenosyl-L-methionine</name>
        <dbReference type="ChEBI" id="CHEBI:59789"/>
    </ligand>
</feature>
<dbReference type="RefSeq" id="WP_104230344.1">
    <property type="nucleotide sequence ID" value="NZ_PSNW01000005.1"/>
</dbReference>
<dbReference type="HAMAP" id="MF_00934">
    <property type="entry name" value="23SrRNA_methyltr_J"/>
    <property type="match status" value="1"/>
</dbReference>
<feature type="binding site" evidence="1">
    <location>
        <begin position="137"/>
        <end position="138"/>
    </location>
    <ligand>
        <name>S-adenosyl-L-methionine</name>
        <dbReference type="ChEBI" id="CHEBI:59789"/>
    </ligand>
</feature>
<dbReference type="Pfam" id="PF04378">
    <property type="entry name" value="RsmJ"/>
    <property type="match status" value="1"/>
</dbReference>
<comment type="function">
    <text evidence="1">Specifically methylates the adenine in position 2030 of 23S rRNA.</text>
</comment>
<dbReference type="GO" id="GO:0070475">
    <property type="term" value="P:rRNA base methylation"/>
    <property type="evidence" value="ECO:0007669"/>
    <property type="project" value="UniProtKB-UniRule"/>
</dbReference>
<keyword evidence="3" id="KW-1185">Reference proteome</keyword>
<dbReference type="AlphaFoldDB" id="A0A2S5TFU9"/>
<dbReference type="PANTHER" id="PTHR37426:SF1">
    <property type="entry name" value="RIBOSOMAL RNA LARGE SUBUNIT METHYLTRANSFERASE J"/>
    <property type="match status" value="1"/>
</dbReference>
<gene>
    <name evidence="1" type="primary">rlmJ</name>
    <name evidence="2" type="ORF">C3942_10505</name>
</gene>
<dbReference type="OrthoDB" id="9791274at2"/>
<comment type="subunit">
    <text evidence="1">Monomer.</text>
</comment>
<keyword evidence="1" id="KW-0694">RNA-binding</keyword>
<accession>A0A2S5TFU9</accession>
<comment type="catalytic activity">
    <reaction evidence="1">
        <text>adenosine(2030) in 23S rRNA + S-adenosyl-L-methionine = N(6)-methyladenosine(2030) in 23S rRNA + S-adenosyl-L-homocysteine + H(+)</text>
        <dbReference type="Rhea" id="RHEA:43736"/>
        <dbReference type="Rhea" id="RHEA-COMP:10668"/>
        <dbReference type="Rhea" id="RHEA-COMP:10669"/>
        <dbReference type="ChEBI" id="CHEBI:15378"/>
        <dbReference type="ChEBI" id="CHEBI:57856"/>
        <dbReference type="ChEBI" id="CHEBI:59789"/>
        <dbReference type="ChEBI" id="CHEBI:74411"/>
        <dbReference type="ChEBI" id="CHEBI:74449"/>
        <dbReference type="EC" id="2.1.1.266"/>
    </reaction>
</comment>
<dbReference type="Gene3D" id="3.40.50.150">
    <property type="entry name" value="Vaccinia Virus protein VP39"/>
    <property type="match status" value="1"/>
</dbReference>
<feature type="site" description="Interaction with substrate rRNA" evidence="1">
    <location>
        <position position="3"/>
    </location>
</feature>
<name>A0A2S5TFU9_9GAMM</name>
<keyword evidence="1" id="KW-0949">S-adenosyl-L-methionine</keyword>
<feature type="binding site" evidence="1">
    <location>
        <position position="94"/>
    </location>
    <ligand>
        <name>S-adenosyl-L-methionine</name>
        <dbReference type="ChEBI" id="CHEBI:59789"/>
    </ligand>
</feature>
<evidence type="ECO:0000313" key="2">
    <source>
        <dbReference type="EMBL" id="PPE73829.1"/>
    </source>
</evidence>